<feature type="region of interest" description="Disordered" evidence="1">
    <location>
        <begin position="212"/>
        <end position="233"/>
    </location>
</feature>
<feature type="transmembrane region" description="Helical" evidence="2">
    <location>
        <begin position="9"/>
        <end position="29"/>
    </location>
</feature>
<evidence type="ECO:0000313" key="5">
    <source>
        <dbReference type="Proteomes" id="UP000747399"/>
    </source>
</evidence>
<reference evidence="4" key="1">
    <citation type="journal article" date="2021" name="Proc. Natl. Acad. Sci. U.S.A.">
        <title>Three genomes in the algal genus Volvox reveal the fate of a haploid sex-determining region after a transition to homothallism.</title>
        <authorList>
            <person name="Yamamoto K."/>
            <person name="Hamaji T."/>
            <person name="Kawai-Toyooka H."/>
            <person name="Matsuzaki R."/>
            <person name="Takahashi F."/>
            <person name="Nishimura Y."/>
            <person name="Kawachi M."/>
            <person name="Noguchi H."/>
            <person name="Minakuchi Y."/>
            <person name="Umen J.G."/>
            <person name="Toyoda A."/>
            <person name="Nozaki H."/>
        </authorList>
    </citation>
    <scope>NUCLEOTIDE SEQUENCE</scope>
    <source>
        <strain evidence="4">NIES-3780</strain>
    </source>
</reference>
<name>A0A8J4F9S0_9CHLO</name>
<proteinExistence type="predicted"/>
<dbReference type="Gene3D" id="3.10.129.10">
    <property type="entry name" value="Hotdog Thioesterase"/>
    <property type="match status" value="1"/>
</dbReference>
<dbReference type="InterPro" id="IPR002539">
    <property type="entry name" value="MaoC-like_dom"/>
</dbReference>
<organism evidence="4 5">
    <name type="scientific">Volvox africanus</name>
    <dbReference type="NCBI Taxonomy" id="51714"/>
    <lineage>
        <taxon>Eukaryota</taxon>
        <taxon>Viridiplantae</taxon>
        <taxon>Chlorophyta</taxon>
        <taxon>core chlorophytes</taxon>
        <taxon>Chlorophyceae</taxon>
        <taxon>CS clade</taxon>
        <taxon>Chlamydomonadales</taxon>
        <taxon>Volvocaceae</taxon>
        <taxon>Volvox</taxon>
    </lineage>
</organism>
<dbReference type="AlphaFoldDB" id="A0A8J4F9S0"/>
<dbReference type="SUPFAM" id="SSF54637">
    <property type="entry name" value="Thioesterase/thiol ester dehydrase-isomerase"/>
    <property type="match status" value="1"/>
</dbReference>
<keyword evidence="2" id="KW-0472">Membrane</keyword>
<evidence type="ECO:0000256" key="1">
    <source>
        <dbReference type="SAM" id="MobiDB-lite"/>
    </source>
</evidence>
<keyword evidence="2" id="KW-1133">Transmembrane helix</keyword>
<protein>
    <recommendedName>
        <fullName evidence="3">MaoC-like domain-containing protein</fullName>
    </recommendedName>
</protein>
<comment type="caution">
    <text evidence="4">The sequence shown here is derived from an EMBL/GenBank/DDBJ whole genome shotgun (WGS) entry which is preliminary data.</text>
</comment>
<dbReference type="Proteomes" id="UP000747399">
    <property type="component" value="Unassembled WGS sequence"/>
</dbReference>
<feature type="domain" description="MaoC-like" evidence="3">
    <location>
        <begin position="246"/>
        <end position="298"/>
    </location>
</feature>
<accession>A0A8J4F9S0</accession>
<dbReference type="Pfam" id="PF01575">
    <property type="entry name" value="MaoC_dehydratas"/>
    <property type="match status" value="1"/>
</dbReference>
<keyword evidence="2" id="KW-0812">Transmembrane</keyword>
<evidence type="ECO:0000313" key="4">
    <source>
        <dbReference type="EMBL" id="GIL62241.1"/>
    </source>
</evidence>
<evidence type="ECO:0000256" key="2">
    <source>
        <dbReference type="SAM" id="Phobius"/>
    </source>
</evidence>
<evidence type="ECO:0000259" key="3">
    <source>
        <dbReference type="Pfam" id="PF01575"/>
    </source>
</evidence>
<gene>
    <name evidence="4" type="ORF">Vafri_16461</name>
</gene>
<dbReference type="PANTHER" id="PTHR43841">
    <property type="entry name" value="3-HYDROXYACYL-THIOESTER DEHYDRATASE HTDX-RELATED"/>
    <property type="match status" value="1"/>
</dbReference>
<feature type="transmembrane region" description="Helical" evidence="2">
    <location>
        <begin position="35"/>
        <end position="55"/>
    </location>
</feature>
<dbReference type="EMBL" id="BNCO01000050">
    <property type="protein sequence ID" value="GIL62241.1"/>
    <property type="molecule type" value="Genomic_DNA"/>
</dbReference>
<sequence>MLILSNMQLPLAAIVICLVIAAQLAFLVLRPRGRTVVLAFWPHPIWLYIQALAAVRKMSSKRKDVAGMDKPIQVMLSRPVHFSATRLRQYLTLAGFNSGTAGDVPLMYPIVEAFRLVMQSMLLPAFPFNVLGSVLARTQVVAIRRIAADEKLMYSCRVEPVFRTTPKGHTEVDIVVEARSVGTAGTTGGEAALAWRNVTTIIILSSRRTKKEAQVDQGQAPAGPTEGKAEGEAAKPTVIETWDLLSNTGRRYGMLNGDLNPIHLYPVTSALFGFKRPIAHALFLTGKAEASMRKAGLELRYPCVLTAEFKRPTLLPARLHCAWLGGTGGDGAVASNLDSSEGARFAVLSSELSKEVLVGNVSCHHETVHKALAA</sequence>
<dbReference type="PANTHER" id="PTHR43841:SF1">
    <property type="entry name" value="3-HYDROXYACYL-THIOESTER DEHYDRATASE X"/>
    <property type="match status" value="1"/>
</dbReference>
<keyword evidence="5" id="KW-1185">Reference proteome</keyword>
<dbReference type="InterPro" id="IPR029069">
    <property type="entry name" value="HotDog_dom_sf"/>
</dbReference>